<dbReference type="Proteomes" id="UP001551210">
    <property type="component" value="Unassembled WGS sequence"/>
</dbReference>
<name>A0ABV3CQJ6_STREX</name>
<keyword evidence="2" id="KW-1185">Reference proteome</keyword>
<comment type="caution">
    <text evidence="1">The sequence shown here is derived from an EMBL/GenBank/DDBJ whole genome shotgun (WGS) entry which is preliminary data.</text>
</comment>
<protein>
    <submittedName>
        <fullName evidence="1">Uncharacterized protein</fullName>
    </submittedName>
</protein>
<reference evidence="1 2" key="1">
    <citation type="submission" date="2024-06" db="EMBL/GenBank/DDBJ databases">
        <title>The Natural Products Discovery Center: Release of the First 8490 Sequenced Strains for Exploring Actinobacteria Biosynthetic Diversity.</title>
        <authorList>
            <person name="Kalkreuter E."/>
            <person name="Kautsar S.A."/>
            <person name="Yang D."/>
            <person name="Bader C.D."/>
            <person name="Teijaro C.N."/>
            <person name="Fluegel L."/>
            <person name="Davis C.M."/>
            <person name="Simpson J.R."/>
            <person name="Lauterbach L."/>
            <person name="Steele A.D."/>
            <person name="Gui C."/>
            <person name="Meng S."/>
            <person name="Li G."/>
            <person name="Viehrig K."/>
            <person name="Ye F."/>
            <person name="Su P."/>
            <person name="Kiefer A.F."/>
            <person name="Nichols A."/>
            <person name="Cepeda A.J."/>
            <person name="Yan W."/>
            <person name="Fan B."/>
            <person name="Jiang Y."/>
            <person name="Adhikari A."/>
            <person name="Zheng C.-J."/>
            <person name="Schuster L."/>
            <person name="Cowan T.M."/>
            <person name="Smanski M.J."/>
            <person name="Chevrette M.G."/>
            <person name="De Carvalho L.P.S."/>
            <person name="Shen B."/>
        </authorList>
    </citation>
    <scope>NUCLEOTIDE SEQUENCE [LARGE SCALE GENOMIC DNA]</scope>
    <source>
        <strain evidence="1 2">NPDC045705</strain>
    </source>
</reference>
<sequence>MGNSRAHAVFRTTDAEEAYARARQLVGLLEHVDAEVYVSAEVRTVEEARSVARLLPGAIVDWVEDRRDPVTGEHLYCALDAATAGDEEIRAELPVYFSADVPVATVGPEIVRAVGEGTTEIGWHGRWPDDPETDSHSSDKYDGVQLVLHGDQAQIDEWTPHHTVFVHVSKWGDVSRAEKLAAEIGGEVIGDVQIGW</sequence>
<evidence type="ECO:0000313" key="1">
    <source>
        <dbReference type="EMBL" id="MEU7292484.1"/>
    </source>
</evidence>
<accession>A0ABV3CQJ6</accession>
<evidence type="ECO:0000313" key="2">
    <source>
        <dbReference type="Proteomes" id="UP001551210"/>
    </source>
</evidence>
<dbReference type="EMBL" id="JBEZAM010000003">
    <property type="protein sequence ID" value="MEU7292484.1"/>
    <property type="molecule type" value="Genomic_DNA"/>
</dbReference>
<organism evidence="1 2">
    <name type="scientific">Streptomyces exfoliatus</name>
    <name type="common">Streptomyces hydrogenans</name>
    <dbReference type="NCBI Taxonomy" id="1905"/>
    <lineage>
        <taxon>Bacteria</taxon>
        <taxon>Bacillati</taxon>
        <taxon>Actinomycetota</taxon>
        <taxon>Actinomycetes</taxon>
        <taxon>Kitasatosporales</taxon>
        <taxon>Streptomycetaceae</taxon>
        <taxon>Streptomyces</taxon>
    </lineage>
</organism>
<proteinExistence type="predicted"/>
<dbReference type="RefSeq" id="WP_359204601.1">
    <property type="nucleotide sequence ID" value="NZ_JBEZAM010000003.1"/>
</dbReference>
<gene>
    <name evidence="1" type="ORF">AB0A76_04650</name>
</gene>